<dbReference type="Proteomes" id="UP000310066">
    <property type="component" value="Unassembled WGS sequence"/>
</dbReference>
<gene>
    <name evidence="2" type="ORF">B0A54_13485</name>
</gene>
<feature type="region of interest" description="Disordered" evidence="1">
    <location>
        <begin position="75"/>
        <end position="104"/>
    </location>
</feature>
<evidence type="ECO:0000313" key="2">
    <source>
        <dbReference type="EMBL" id="TKA36484.1"/>
    </source>
</evidence>
<evidence type="ECO:0008006" key="4">
    <source>
        <dbReference type="Google" id="ProtNLM"/>
    </source>
</evidence>
<evidence type="ECO:0000256" key="1">
    <source>
        <dbReference type="SAM" id="MobiDB-lite"/>
    </source>
</evidence>
<sequence length="505" mass="55371">MAAAFLQLHGVDLDAEMQRIQFGQESSQNDAERPTPGNRVTTVTYASLPCTPRGSLWNVSLDPSSGKISSILPATASSFGQNDTPNPSSSTAPDQFPSPNTTHLNAHGALLTPSLCHPHIHLDKAYLLSHPRYSHLCMDRGDFAEAMELTGKAKALFTPQDLLERGQRLIDESVEAGVTHMRAFVELDAGVGRKCLAAGLQLKRKAEGAGRCRVQLCAFAQLPLFTASNGDPEGAVIRGLMEEAAAMGEVEALGGVPYVEGDEAKMLQMVDWLIDLAIAHRKHLDFHLDYNLDPDKDPWIWHIISTLRTKTWNQRNPGRTIVLGHCTRLTLFPTPEWQRLATTIRDSGLPISIVGLPTSDLFIMHQTLDIPRMIKDFDLSACIGVNNIGNAFTPHGSCDPLTLACNGVGVYQAGTERNTEVLFECVSTRAREAIGFGRQQARGGSGEGEKDGSLRLREGDEASLLLFGDEKVAWRTRRTVAEAVYFYDHCRGRRSFLDGKEVRTT</sequence>
<dbReference type="GO" id="GO:0016814">
    <property type="term" value="F:hydrolase activity, acting on carbon-nitrogen (but not peptide) bonds, in cyclic amidines"/>
    <property type="evidence" value="ECO:0007669"/>
    <property type="project" value="TreeGrafter"/>
</dbReference>
<evidence type="ECO:0000313" key="3">
    <source>
        <dbReference type="Proteomes" id="UP000310066"/>
    </source>
</evidence>
<dbReference type="PANTHER" id="PTHR32027:SF0">
    <property type="entry name" value="CYTOSINE DEAMINASE"/>
    <property type="match status" value="1"/>
</dbReference>
<proteinExistence type="predicted"/>
<dbReference type="SUPFAM" id="SSF51556">
    <property type="entry name" value="Metallo-dependent hydrolases"/>
    <property type="match status" value="1"/>
</dbReference>
<dbReference type="PANTHER" id="PTHR32027">
    <property type="entry name" value="CYTOSINE DEAMINASE"/>
    <property type="match status" value="1"/>
</dbReference>
<protein>
    <recommendedName>
        <fullName evidence="4">Amidohydrolase-related domain-containing protein</fullName>
    </recommendedName>
</protein>
<accession>A0A4U0ULB8</accession>
<comment type="caution">
    <text evidence="2">The sequence shown here is derived from an EMBL/GenBank/DDBJ whole genome shotgun (WGS) entry which is preliminary data.</text>
</comment>
<dbReference type="InterPro" id="IPR032466">
    <property type="entry name" value="Metal_Hydrolase"/>
</dbReference>
<dbReference type="InterPro" id="IPR052349">
    <property type="entry name" value="Metallo-hydrolase_Enzymes"/>
</dbReference>
<dbReference type="AlphaFoldDB" id="A0A4U0ULB8"/>
<dbReference type="OrthoDB" id="10266980at2759"/>
<dbReference type="EMBL" id="NAJP01000059">
    <property type="protein sequence ID" value="TKA36484.1"/>
    <property type="molecule type" value="Genomic_DNA"/>
</dbReference>
<dbReference type="STRING" id="329885.A0A4U0ULB8"/>
<organism evidence="2 3">
    <name type="scientific">Friedmanniomyces endolithicus</name>
    <dbReference type="NCBI Taxonomy" id="329885"/>
    <lineage>
        <taxon>Eukaryota</taxon>
        <taxon>Fungi</taxon>
        <taxon>Dikarya</taxon>
        <taxon>Ascomycota</taxon>
        <taxon>Pezizomycotina</taxon>
        <taxon>Dothideomycetes</taxon>
        <taxon>Dothideomycetidae</taxon>
        <taxon>Mycosphaerellales</taxon>
        <taxon>Teratosphaeriaceae</taxon>
        <taxon>Friedmanniomyces</taxon>
    </lineage>
</organism>
<dbReference type="Gene3D" id="3.20.20.140">
    <property type="entry name" value="Metal-dependent hydrolases"/>
    <property type="match status" value="1"/>
</dbReference>
<name>A0A4U0ULB8_9PEZI</name>
<reference evidence="2 3" key="1">
    <citation type="submission" date="2017-03" db="EMBL/GenBank/DDBJ databases">
        <title>Genomes of endolithic fungi from Antarctica.</title>
        <authorList>
            <person name="Coleine C."/>
            <person name="Masonjones S."/>
            <person name="Stajich J.E."/>
        </authorList>
    </citation>
    <scope>NUCLEOTIDE SEQUENCE [LARGE SCALE GENOMIC DNA]</scope>
    <source>
        <strain evidence="2 3">CCFEE 5311</strain>
    </source>
</reference>